<dbReference type="Proteomes" id="UP000245938">
    <property type="component" value="Unassembled WGS sequence"/>
</dbReference>
<accession>A0A2U3ANX6</accession>
<dbReference type="AlphaFoldDB" id="A0A2U3ANX6"/>
<evidence type="ECO:0000313" key="2">
    <source>
        <dbReference type="Proteomes" id="UP000245938"/>
    </source>
</evidence>
<evidence type="ECO:0000313" key="1">
    <source>
        <dbReference type="EMBL" id="PWI26250.1"/>
    </source>
</evidence>
<comment type="caution">
    <text evidence="1">The sequence shown here is derived from an EMBL/GenBank/DDBJ whole genome shotgun (WGS) entry which is preliminary data.</text>
</comment>
<dbReference type="RefSeq" id="WP_109305273.1">
    <property type="nucleotide sequence ID" value="NZ_BJUF01000016.1"/>
</dbReference>
<dbReference type="OrthoDB" id="2989832at2"/>
<keyword evidence="2" id="KW-1185">Reference proteome</keyword>
<proteinExistence type="predicted"/>
<name>A0A2U3ANX6_9BACL</name>
<dbReference type="EMBL" id="QFVR01000004">
    <property type="protein sequence ID" value="PWI26250.1"/>
    <property type="molecule type" value="Genomic_DNA"/>
</dbReference>
<evidence type="ECO:0008006" key="3">
    <source>
        <dbReference type="Google" id="ProtNLM"/>
    </source>
</evidence>
<reference evidence="1 2" key="1">
    <citation type="submission" date="2018-05" db="EMBL/GenBank/DDBJ databases">
        <title>Kurthia sibirica genome sequence.</title>
        <authorList>
            <person name="Maclea K.S."/>
            <person name="Goen A.E."/>
        </authorList>
    </citation>
    <scope>NUCLEOTIDE SEQUENCE [LARGE SCALE GENOMIC DNA]</scope>
    <source>
        <strain evidence="1 2">ATCC 49154</strain>
    </source>
</reference>
<gene>
    <name evidence="1" type="ORF">DEX24_04815</name>
</gene>
<protein>
    <recommendedName>
        <fullName evidence="3">Peptidase M4</fullName>
    </recommendedName>
</protein>
<sequence length="105" mass="11571">MKTSDFLIGVVAGLAAAYVLKETTNRVSPNRNPNSILDEIKDEFKKQGPIDGSWIYMTPETFYKENIAIPVFKGGISRLEDGENVNFEFAADTKSGAIVDLVRVS</sequence>
<organism evidence="1 2">
    <name type="scientific">Kurthia sibirica</name>
    <dbReference type="NCBI Taxonomy" id="202750"/>
    <lineage>
        <taxon>Bacteria</taxon>
        <taxon>Bacillati</taxon>
        <taxon>Bacillota</taxon>
        <taxon>Bacilli</taxon>
        <taxon>Bacillales</taxon>
        <taxon>Caryophanaceae</taxon>
        <taxon>Kurthia</taxon>
    </lineage>
</organism>